<evidence type="ECO:0000313" key="2">
    <source>
        <dbReference type="EMBL" id="RXJ71789.1"/>
    </source>
</evidence>
<proteinExistence type="predicted"/>
<reference evidence="2 3" key="1">
    <citation type="submission" date="2017-10" db="EMBL/GenBank/DDBJ databases">
        <title>Nyctiphanis sp. nov., isolated from the stomach of the euphausiid Nyctiphanes simplex (Hansen, 1911) in the Gulf of California.</title>
        <authorList>
            <person name="Gomez-Gil B."/>
            <person name="Aguilar-Mendez M."/>
            <person name="Lopez-Cortes A."/>
            <person name="Gomez-Gutierrez J."/>
            <person name="Roque A."/>
            <person name="Lang E."/>
            <person name="Gonzalez-Castillo A."/>
        </authorList>
    </citation>
    <scope>NUCLEOTIDE SEQUENCE [LARGE SCALE GENOMIC DNA]</scope>
    <source>
        <strain evidence="2 3">CAIM 600</strain>
    </source>
</reference>
<evidence type="ECO:0000259" key="1">
    <source>
        <dbReference type="PROSITE" id="PS51549"/>
    </source>
</evidence>
<dbReference type="InterPro" id="IPR019545">
    <property type="entry name" value="DM13_domain"/>
</dbReference>
<evidence type="ECO:0000313" key="3">
    <source>
        <dbReference type="Proteomes" id="UP000290287"/>
    </source>
</evidence>
<keyword evidence="3" id="KW-1185">Reference proteome</keyword>
<sequence length="161" mass="17680">MKKSLVIGLLVSHSLVLGIGFAAGLYVLPILIAPPPPDSVSIQSAVQASEYTGAFTKDREDSDGLHWGEGEVSIGDDQVVFTGELAPGPDYYLYFSPEFVETEADFNRLKANMAQVGQVKTFENFIVDLPDDFDPSKYKAVIVWCESFGQFITSAEYTQKK</sequence>
<dbReference type="Pfam" id="PF10517">
    <property type="entry name" value="DM13"/>
    <property type="match status" value="1"/>
</dbReference>
<dbReference type="OrthoDB" id="6106486at2"/>
<organism evidence="2 3">
    <name type="scientific">Veronia nyctiphanis</name>
    <dbReference type="NCBI Taxonomy" id="1278244"/>
    <lineage>
        <taxon>Bacteria</taxon>
        <taxon>Pseudomonadati</taxon>
        <taxon>Pseudomonadota</taxon>
        <taxon>Gammaproteobacteria</taxon>
        <taxon>Vibrionales</taxon>
        <taxon>Vibrionaceae</taxon>
        <taxon>Veronia</taxon>
    </lineage>
</organism>
<feature type="domain" description="DM13" evidence="1">
    <location>
        <begin position="53"/>
        <end position="158"/>
    </location>
</feature>
<name>A0A4Q0YRQ5_9GAMM</name>
<dbReference type="EMBL" id="PEIB01000032">
    <property type="protein sequence ID" value="RXJ71789.1"/>
    <property type="molecule type" value="Genomic_DNA"/>
</dbReference>
<accession>A0A4Q0YRQ5</accession>
<dbReference type="AlphaFoldDB" id="A0A4Q0YRQ5"/>
<gene>
    <name evidence="2" type="ORF">CS022_19690</name>
</gene>
<dbReference type="RefSeq" id="WP_129123650.1">
    <property type="nucleotide sequence ID" value="NZ_PEIB01000032.1"/>
</dbReference>
<dbReference type="PROSITE" id="PS51549">
    <property type="entry name" value="DM13"/>
    <property type="match status" value="1"/>
</dbReference>
<dbReference type="Proteomes" id="UP000290287">
    <property type="component" value="Unassembled WGS sequence"/>
</dbReference>
<comment type="caution">
    <text evidence="2">The sequence shown here is derived from an EMBL/GenBank/DDBJ whole genome shotgun (WGS) entry which is preliminary data.</text>
</comment>
<protein>
    <recommendedName>
        <fullName evidence="1">DM13 domain-containing protein</fullName>
    </recommendedName>
</protein>